<dbReference type="InterPro" id="IPR027417">
    <property type="entry name" value="P-loop_NTPase"/>
</dbReference>
<comment type="caution">
    <text evidence="4">The sequence shown here is derived from an EMBL/GenBank/DDBJ whole genome shotgun (WGS) entry which is preliminary data.</text>
</comment>
<dbReference type="PROSITE" id="PS50157">
    <property type="entry name" value="ZINC_FINGER_C2H2_2"/>
    <property type="match status" value="1"/>
</dbReference>
<keyword evidence="1" id="KW-0479">Metal-binding</keyword>
<feature type="region of interest" description="Disordered" evidence="2">
    <location>
        <begin position="27"/>
        <end position="110"/>
    </location>
</feature>
<evidence type="ECO:0000256" key="2">
    <source>
        <dbReference type="SAM" id="MobiDB-lite"/>
    </source>
</evidence>
<dbReference type="OrthoDB" id="3151137at2759"/>
<proteinExistence type="predicted"/>
<dbReference type="GO" id="GO:0008270">
    <property type="term" value="F:zinc ion binding"/>
    <property type="evidence" value="ECO:0007669"/>
    <property type="project" value="UniProtKB-KW"/>
</dbReference>
<dbReference type="SMART" id="SM00355">
    <property type="entry name" value="ZnF_C2H2"/>
    <property type="match status" value="3"/>
</dbReference>
<keyword evidence="1" id="KW-0863">Zinc-finger</keyword>
<dbReference type="InterPro" id="IPR011545">
    <property type="entry name" value="DEAD/DEAH_box_helicase_dom"/>
</dbReference>
<dbReference type="AlphaFoldDB" id="A0A4Y7TT51"/>
<evidence type="ECO:0000259" key="3">
    <source>
        <dbReference type="PROSITE" id="PS50157"/>
    </source>
</evidence>
<feature type="domain" description="C2H2-type" evidence="3">
    <location>
        <begin position="3"/>
        <end position="31"/>
    </location>
</feature>
<accession>A0A4Y7TT51</accession>
<sequence length="1175" mass="132561">MSFPCNQCNLTFASPREINKHIKGDHVNMWTGTSDEEMESDPGSPEHKTSRKRLREDPEEDEGPSTRRLRKSRNVSPTNVTMEEVFDDNASPSSLSAHAPSPPVSEEYTRGDNFTVTSSWLASYGLAINSRLQLFNCLECRQMYHAKNVAAHLGTHSRVIKKVFKTKLADVVSVQRIHSDYPTIPPTTVMLELAGLDMVKEFGCPVCPQAGSKATVEQHIRAKHPRQGHKAQADVYTQVLNKGAARTRLRVTPIGQVGDKDTDTPAGEWKGKFKSLYKNVLDTTRVTPNARYISPWLMRTGWHTLIDNRDPAPLVELVSMPKKDDPLYWVDSLVREYMEDASSLIQGTSIHTLQRLNSAEPDNELNHTPFHLHHQHKDTMRRYALPAIHLVCALLRPALDDFAFSMTTALWGALETLREERSSSALHQVFKELWLHEWPSGAGESFPDPTICFLGLLTLRPTGQFGHAKDATAPIAMLTRSIQLTVLKELHLRKDESPDLHEMKEMMKLQVWVKSHEMTTFSDLTSLQKYATTISLSTLGFPKVIFPNRHQQDYNQMIYDGQPVSVQNLQDIYTRVQDKAIELWEQDVLMGLKLHVIYNMIHDNLSSDEPGYCFLDNPNNVFKTYTDALFNAVMDDPALFKDFMMKGPTGEWVINPHRAMKWFQKLEELELHMLLGTEMKSGAPGRMSELTCSLVRNRNTRIRNVMGVGRYLALIGQYSKNTNNQQMDKMIPRAFSGFEQDMIIQIHAIARPFAMVLAKLLWPEEPEVSMNYGELLFMGFKKQFDPDLASKLMGKHSSAVLGWPMTVRPHRHIHIAFKGHKCKGLIDAELEKEITSGIHALQSGHSVATERRVYGLDKDSLAGISEDMVTLYLDASRDFQRAFQIPPAGQCLPYDQVKMSDFVTEEVAMPPRVAAGQATDLTPILSMLVKMQESFNDGQKALLEKVTSLEREVSQLKEQRASTGLNPSGDYEMQSIQDSHDDALPFAQDCSDSDDDMYVLDDPVEPEQGSTTELVMGASGTHNRFLDHTQSGDSMLQHLRHLLGQPDATWRSVEQRSAVDALLKLEQDVIVALPTGIGKSVIAVLPSQVENAVTVIIIPLTALMEDWKRRLTALNVQWEHFEGSKNPRLIGHANIVLVSSDVARNIHWRKAFAELSAQRPIARVVRVRVRVRVRG</sequence>
<keyword evidence="5" id="KW-1185">Reference proteome</keyword>
<dbReference type="PROSITE" id="PS00028">
    <property type="entry name" value="ZINC_FINGER_C2H2_1"/>
    <property type="match status" value="1"/>
</dbReference>
<organism evidence="4 5">
    <name type="scientific">Coprinellus micaceus</name>
    <name type="common">Glistening ink-cap mushroom</name>
    <name type="synonym">Coprinus micaceus</name>
    <dbReference type="NCBI Taxonomy" id="71717"/>
    <lineage>
        <taxon>Eukaryota</taxon>
        <taxon>Fungi</taxon>
        <taxon>Dikarya</taxon>
        <taxon>Basidiomycota</taxon>
        <taxon>Agaricomycotina</taxon>
        <taxon>Agaricomycetes</taxon>
        <taxon>Agaricomycetidae</taxon>
        <taxon>Agaricales</taxon>
        <taxon>Agaricineae</taxon>
        <taxon>Psathyrellaceae</taxon>
        <taxon>Coprinellus</taxon>
    </lineage>
</organism>
<dbReference type="SUPFAM" id="SSF52540">
    <property type="entry name" value="P-loop containing nucleoside triphosphate hydrolases"/>
    <property type="match status" value="1"/>
</dbReference>
<dbReference type="InterPro" id="IPR013087">
    <property type="entry name" value="Znf_C2H2_type"/>
</dbReference>
<dbReference type="Proteomes" id="UP000298030">
    <property type="component" value="Unassembled WGS sequence"/>
</dbReference>
<dbReference type="GO" id="GO:0003676">
    <property type="term" value="F:nucleic acid binding"/>
    <property type="evidence" value="ECO:0007669"/>
    <property type="project" value="InterPro"/>
</dbReference>
<feature type="compositionally biased region" description="Low complexity" evidence="2">
    <location>
        <begin position="90"/>
        <end position="99"/>
    </location>
</feature>
<reference evidence="4 5" key="1">
    <citation type="journal article" date="2019" name="Nat. Ecol. Evol.">
        <title>Megaphylogeny resolves global patterns of mushroom evolution.</title>
        <authorList>
            <person name="Varga T."/>
            <person name="Krizsan K."/>
            <person name="Foldi C."/>
            <person name="Dima B."/>
            <person name="Sanchez-Garcia M."/>
            <person name="Sanchez-Ramirez S."/>
            <person name="Szollosi G.J."/>
            <person name="Szarkandi J.G."/>
            <person name="Papp V."/>
            <person name="Albert L."/>
            <person name="Andreopoulos W."/>
            <person name="Angelini C."/>
            <person name="Antonin V."/>
            <person name="Barry K.W."/>
            <person name="Bougher N.L."/>
            <person name="Buchanan P."/>
            <person name="Buyck B."/>
            <person name="Bense V."/>
            <person name="Catcheside P."/>
            <person name="Chovatia M."/>
            <person name="Cooper J."/>
            <person name="Damon W."/>
            <person name="Desjardin D."/>
            <person name="Finy P."/>
            <person name="Geml J."/>
            <person name="Haridas S."/>
            <person name="Hughes K."/>
            <person name="Justo A."/>
            <person name="Karasinski D."/>
            <person name="Kautmanova I."/>
            <person name="Kiss B."/>
            <person name="Kocsube S."/>
            <person name="Kotiranta H."/>
            <person name="LaButti K.M."/>
            <person name="Lechner B.E."/>
            <person name="Liimatainen K."/>
            <person name="Lipzen A."/>
            <person name="Lukacs Z."/>
            <person name="Mihaltcheva S."/>
            <person name="Morgado L.N."/>
            <person name="Niskanen T."/>
            <person name="Noordeloos M.E."/>
            <person name="Ohm R.A."/>
            <person name="Ortiz-Santana B."/>
            <person name="Ovrebo C."/>
            <person name="Racz N."/>
            <person name="Riley R."/>
            <person name="Savchenko A."/>
            <person name="Shiryaev A."/>
            <person name="Soop K."/>
            <person name="Spirin V."/>
            <person name="Szebenyi C."/>
            <person name="Tomsovsky M."/>
            <person name="Tulloss R.E."/>
            <person name="Uehling J."/>
            <person name="Grigoriev I.V."/>
            <person name="Vagvolgyi C."/>
            <person name="Papp T."/>
            <person name="Martin F.M."/>
            <person name="Miettinen O."/>
            <person name="Hibbett D.S."/>
            <person name="Nagy L.G."/>
        </authorList>
    </citation>
    <scope>NUCLEOTIDE SEQUENCE [LARGE SCALE GENOMIC DNA]</scope>
    <source>
        <strain evidence="4 5">FP101781</strain>
    </source>
</reference>
<evidence type="ECO:0000256" key="1">
    <source>
        <dbReference type="PROSITE-ProRule" id="PRU00042"/>
    </source>
</evidence>
<protein>
    <recommendedName>
        <fullName evidence="3">C2H2-type domain-containing protein</fullName>
    </recommendedName>
</protein>
<dbReference type="GO" id="GO:0005524">
    <property type="term" value="F:ATP binding"/>
    <property type="evidence" value="ECO:0007669"/>
    <property type="project" value="InterPro"/>
</dbReference>
<evidence type="ECO:0000313" key="5">
    <source>
        <dbReference type="Proteomes" id="UP000298030"/>
    </source>
</evidence>
<evidence type="ECO:0000313" key="4">
    <source>
        <dbReference type="EMBL" id="TEB37068.1"/>
    </source>
</evidence>
<dbReference type="EMBL" id="QPFP01000005">
    <property type="protein sequence ID" value="TEB37068.1"/>
    <property type="molecule type" value="Genomic_DNA"/>
</dbReference>
<keyword evidence="1" id="KW-0862">Zinc</keyword>
<dbReference type="STRING" id="71717.A0A4Y7TT51"/>
<dbReference type="Gene3D" id="3.40.50.300">
    <property type="entry name" value="P-loop containing nucleotide triphosphate hydrolases"/>
    <property type="match status" value="1"/>
</dbReference>
<dbReference type="Pfam" id="PF00270">
    <property type="entry name" value="DEAD"/>
    <property type="match status" value="1"/>
</dbReference>
<gene>
    <name evidence="4" type="ORF">FA13DRAFT_1787319</name>
</gene>
<name>A0A4Y7TT51_COPMI</name>